<reference evidence="1 2" key="1">
    <citation type="submission" date="2019-08" db="EMBL/GenBank/DDBJ databases">
        <title>Draft genome sequences of two oriental melons (Cucumis melo L. var makuwa).</title>
        <authorList>
            <person name="Kwon S.-Y."/>
        </authorList>
    </citation>
    <scope>NUCLEOTIDE SEQUENCE [LARGE SCALE GENOMIC DNA]</scope>
    <source>
        <strain evidence="2">cv. Chang Bougi</strain>
        <tissue evidence="1">Leaf</tissue>
    </source>
</reference>
<proteinExistence type="predicted"/>
<evidence type="ECO:0000313" key="1">
    <source>
        <dbReference type="EMBL" id="TYK11898.1"/>
    </source>
</evidence>
<dbReference type="Proteomes" id="UP000321947">
    <property type="component" value="Unassembled WGS sequence"/>
</dbReference>
<gene>
    <name evidence="1" type="ORF">E5676_scaffold177G00610</name>
</gene>
<accession>A0A5D3CL71</accession>
<dbReference type="PANTHER" id="PTHR33067:SF39">
    <property type="entry name" value="TRANSCRIPTION FACTOR INTERACTOR AND REGULATOR CCHC(ZN) FAMILY"/>
    <property type="match status" value="1"/>
</dbReference>
<dbReference type="AlphaFoldDB" id="A0A5D3CL71"/>
<dbReference type="PANTHER" id="PTHR33067">
    <property type="entry name" value="RNA-DIRECTED DNA POLYMERASE-RELATED"/>
    <property type="match status" value="1"/>
</dbReference>
<name>A0A5D3CL71_CUCMM</name>
<protein>
    <submittedName>
        <fullName evidence="1">Uncharacterized protein</fullName>
    </submittedName>
</protein>
<comment type="caution">
    <text evidence="1">The sequence shown here is derived from an EMBL/GenBank/DDBJ whole genome shotgun (WGS) entry which is preliminary data.</text>
</comment>
<dbReference type="InterPro" id="IPR021109">
    <property type="entry name" value="Peptidase_aspartic_dom_sf"/>
</dbReference>
<dbReference type="Gene3D" id="2.40.70.10">
    <property type="entry name" value="Acid Proteases"/>
    <property type="match status" value="1"/>
</dbReference>
<dbReference type="EMBL" id="SSTD01010378">
    <property type="protein sequence ID" value="TYK11898.1"/>
    <property type="molecule type" value="Genomic_DNA"/>
</dbReference>
<evidence type="ECO:0000313" key="2">
    <source>
        <dbReference type="Proteomes" id="UP000321947"/>
    </source>
</evidence>
<organism evidence="1 2">
    <name type="scientific">Cucumis melo var. makuwa</name>
    <name type="common">Oriental melon</name>
    <dbReference type="NCBI Taxonomy" id="1194695"/>
    <lineage>
        <taxon>Eukaryota</taxon>
        <taxon>Viridiplantae</taxon>
        <taxon>Streptophyta</taxon>
        <taxon>Embryophyta</taxon>
        <taxon>Tracheophyta</taxon>
        <taxon>Spermatophyta</taxon>
        <taxon>Magnoliopsida</taxon>
        <taxon>eudicotyledons</taxon>
        <taxon>Gunneridae</taxon>
        <taxon>Pentapetalae</taxon>
        <taxon>rosids</taxon>
        <taxon>fabids</taxon>
        <taxon>Cucurbitales</taxon>
        <taxon>Cucurbitaceae</taxon>
        <taxon>Benincaseae</taxon>
        <taxon>Cucumis</taxon>
    </lineage>
</organism>
<sequence>MQRNDALLTKPSHVNQESGVAIWAAGNRLEKIGDEKQSEKYLDILKELHIHISFVDALEQMPLYVKFLKDILAKKRRMNHYEIVALSQATRDVFNNGALEKMTDPRSFIIPCSIGGMDLGRAQCDLGASINLMSLSIFKKLGIGEVQPTQMTL</sequence>